<dbReference type="EMBL" id="LT629710">
    <property type="protein sequence ID" value="SDO34394.1"/>
    <property type="molecule type" value="Genomic_DNA"/>
</dbReference>
<dbReference type="Pfam" id="PF03118">
    <property type="entry name" value="RNA_pol_A_CTD"/>
    <property type="match status" value="1"/>
</dbReference>
<evidence type="ECO:0000259" key="1">
    <source>
        <dbReference type="Pfam" id="PF03118"/>
    </source>
</evidence>
<dbReference type="Gene3D" id="1.10.10.10">
    <property type="entry name" value="Winged helix-like DNA-binding domain superfamily/Winged helix DNA-binding domain"/>
    <property type="match status" value="1"/>
</dbReference>
<dbReference type="InterPro" id="IPR007630">
    <property type="entry name" value="RNA_pol_sigma70_r4"/>
</dbReference>
<dbReference type="OrthoDB" id="3928741at2"/>
<dbReference type="Gene3D" id="1.10.150.20">
    <property type="entry name" value="5' to 3' exonuclease, C-terminal subdomain"/>
    <property type="match status" value="1"/>
</dbReference>
<dbReference type="GO" id="GO:0003677">
    <property type="term" value="F:DNA binding"/>
    <property type="evidence" value="ECO:0007669"/>
    <property type="project" value="InterPro"/>
</dbReference>
<dbReference type="GO" id="GO:0006352">
    <property type="term" value="P:DNA-templated transcription initiation"/>
    <property type="evidence" value="ECO:0007669"/>
    <property type="project" value="InterPro"/>
</dbReference>
<dbReference type="SUPFAM" id="SSF47789">
    <property type="entry name" value="C-terminal domain of RNA polymerase alpha subunit"/>
    <property type="match status" value="1"/>
</dbReference>
<dbReference type="CDD" id="cd06171">
    <property type="entry name" value="Sigma70_r4"/>
    <property type="match status" value="1"/>
</dbReference>
<reference evidence="3 4" key="1">
    <citation type="submission" date="2016-10" db="EMBL/GenBank/DDBJ databases">
        <authorList>
            <person name="de Groot N.N."/>
        </authorList>
    </citation>
    <scope>NUCLEOTIDE SEQUENCE [LARGE SCALE GENOMIC DNA]</scope>
    <source>
        <strain evidence="4">P4-7,KCTC 19426,CECT 7604</strain>
    </source>
</reference>
<feature type="domain" description="RNA polymerase sigma-70 region 4" evidence="2">
    <location>
        <begin position="238"/>
        <end position="282"/>
    </location>
</feature>
<dbReference type="PRINTS" id="PR00046">
    <property type="entry name" value="SIGMA70FCT"/>
</dbReference>
<dbReference type="Proteomes" id="UP000198741">
    <property type="component" value="Chromosome I"/>
</dbReference>
<dbReference type="RefSeq" id="WP_157695137.1">
    <property type="nucleotide sequence ID" value="NZ_LT629710.1"/>
</dbReference>
<dbReference type="InterPro" id="IPR036388">
    <property type="entry name" value="WH-like_DNA-bd_sf"/>
</dbReference>
<organism evidence="3 4">
    <name type="scientific">Nakamurella panacisegetis</name>
    <dbReference type="NCBI Taxonomy" id="1090615"/>
    <lineage>
        <taxon>Bacteria</taxon>
        <taxon>Bacillati</taxon>
        <taxon>Actinomycetota</taxon>
        <taxon>Actinomycetes</taxon>
        <taxon>Nakamurellales</taxon>
        <taxon>Nakamurellaceae</taxon>
        <taxon>Nakamurella</taxon>
    </lineage>
</organism>
<dbReference type="InterPro" id="IPR000943">
    <property type="entry name" value="RNA_pol_sigma70"/>
</dbReference>
<evidence type="ECO:0000313" key="3">
    <source>
        <dbReference type="EMBL" id="SDO34394.1"/>
    </source>
</evidence>
<dbReference type="Pfam" id="PF04545">
    <property type="entry name" value="Sigma70_r4"/>
    <property type="match status" value="1"/>
</dbReference>
<dbReference type="SUPFAM" id="SSF88659">
    <property type="entry name" value="Sigma3 and sigma4 domains of RNA polymerase sigma factors"/>
    <property type="match status" value="1"/>
</dbReference>
<dbReference type="STRING" id="1090615.SAMN04515671_0629"/>
<dbReference type="InterPro" id="IPR013324">
    <property type="entry name" value="RNA_pol_sigma_r3/r4-like"/>
</dbReference>
<feature type="domain" description="RNA polymerase alpha subunit C-terminal" evidence="1">
    <location>
        <begin position="78"/>
        <end position="130"/>
    </location>
</feature>
<dbReference type="AlphaFoldDB" id="A0A1H0ISH3"/>
<gene>
    <name evidence="3" type="ORF">SAMN04515671_0629</name>
</gene>
<dbReference type="GO" id="GO:0003899">
    <property type="term" value="F:DNA-directed RNA polymerase activity"/>
    <property type="evidence" value="ECO:0007669"/>
    <property type="project" value="InterPro"/>
</dbReference>
<evidence type="ECO:0000313" key="4">
    <source>
        <dbReference type="Proteomes" id="UP000198741"/>
    </source>
</evidence>
<dbReference type="GO" id="GO:0003700">
    <property type="term" value="F:DNA-binding transcription factor activity"/>
    <property type="evidence" value="ECO:0007669"/>
    <property type="project" value="InterPro"/>
</dbReference>
<sequence>MTEGFDRGRHAAPANWADAFPWLPSVVSDEQPDGWPNVALDSTPELREERISAIATSLISRLSNRALGEVLPTLPPSTTIASLSLSTRGQNMVHRAGYRTTGDLDELSPLDMLQWRGMGAGTLDDIIQSLVDRSAQHAARGYARDITDGARRLTPKGSHCGLGQDAPQQTPYAADLRTLADWAAFIGATEEPVLAGPLPPWAPAGAKEALDRLLKLVPRDIEDPSGRRADVATKLTDALEGLDDRQLDILARRMFADYPATLDELGRELGVTRERIRQIESKERAHLSSLIAPGGALADIGASVRHAIGQVMPLDDLLELFPSLGQWVAGVEQPAWRVLDRIDDGYEIENGWCLTPSRTAVRADTQVELQELADQYGVVRLEAITLVKTIHGERQAEVTAAWLDSCGGYVVDGGHVFSRTSSVGDYAAAILSVTGTPLGSQEIVDRFAFERSVGSLRNAMSVDDRFKRIDRDRWALTEWGMDAYAGIRSKIREVVTQSGGTAQLDDLIESITSRYSVSASSVVTYASAPPFETRDGIVRVADTKRGERKTPARTRRLFRRDDAWAYRLRISTEHLRGSGSVAPIAVASLLNLEYGETRLLETPLGPQTIAWTGTQPQFGTIRRFLMEGDMQADTEAFLVIRDDGTFAFEPARHLMDKSLEDALTLVGARAGLQGDKARAALAVAVGLPATTPVTSIIAAYRERGDGEIADLITDIRQELEAGQSSERVEHSAEVDDILSLL</sequence>
<proteinExistence type="predicted"/>
<evidence type="ECO:0000259" key="2">
    <source>
        <dbReference type="Pfam" id="PF04545"/>
    </source>
</evidence>
<protein>
    <submittedName>
        <fullName evidence="3">RNA polymerase, alpha chain C terminal domain</fullName>
    </submittedName>
</protein>
<keyword evidence="4" id="KW-1185">Reference proteome</keyword>
<dbReference type="InterPro" id="IPR011260">
    <property type="entry name" value="RNAP_asu_C"/>
</dbReference>
<accession>A0A1H0ISH3</accession>
<name>A0A1H0ISH3_9ACTN</name>